<comment type="caution">
    <text evidence="2">The sequence shown here is derived from an EMBL/GenBank/DDBJ whole genome shotgun (WGS) entry which is preliminary data.</text>
</comment>
<dbReference type="EMBL" id="MGEQ01000003">
    <property type="protein sequence ID" value="OGL87081.1"/>
    <property type="molecule type" value="Genomic_DNA"/>
</dbReference>
<dbReference type="Proteomes" id="UP000176593">
    <property type="component" value="Unassembled WGS sequence"/>
</dbReference>
<gene>
    <name evidence="2" type="ORF">A3I41_04015</name>
</gene>
<proteinExistence type="predicted"/>
<dbReference type="InterPro" id="IPR045584">
    <property type="entry name" value="Pilin-like"/>
</dbReference>
<protein>
    <recommendedName>
        <fullName evidence="4">Type II secretion system protein GspG C-terminal domain-containing protein</fullName>
    </recommendedName>
</protein>
<reference evidence="2 3" key="1">
    <citation type="journal article" date="2016" name="Nat. Commun.">
        <title>Thousands of microbial genomes shed light on interconnected biogeochemical processes in an aquifer system.</title>
        <authorList>
            <person name="Anantharaman K."/>
            <person name="Brown C.T."/>
            <person name="Hug L.A."/>
            <person name="Sharon I."/>
            <person name="Castelle C.J."/>
            <person name="Probst A.J."/>
            <person name="Thomas B.C."/>
            <person name="Singh A."/>
            <person name="Wilkins M.J."/>
            <person name="Karaoz U."/>
            <person name="Brodie E.L."/>
            <person name="Williams K.H."/>
            <person name="Hubbard S.S."/>
            <person name="Banfield J.F."/>
        </authorList>
    </citation>
    <scope>NUCLEOTIDE SEQUENCE [LARGE SCALE GENOMIC DNA]</scope>
</reference>
<evidence type="ECO:0000313" key="3">
    <source>
        <dbReference type="Proteomes" id="UP000176593"/>
    </source>
</evidence>
<keyword evidence="1" id="KW-0812">Transmembrane</keyword>
<evidence type="ECO:0008006" key="4">
    <source>
        <dbReference type="Google" id="ProtNLM"/>
    </source>
</evidence>
<evidence type="ECO:0000313" key="2">
    <source>
        <dbReference type="EMBL" id="OGL87081.1"/>
    </source>
</evidence>
<evidence type="ECO:0000256" key="1">
    <source>
        <dbReference type="SAM" id="Phobius"/>
    </source>
</evidence>
<organism evidence="2 3">
    <name type="scientific">Candidatus Uhrbacteria bacterium RIFCSPLOWO2_02_FULL_48_18</name>
    <dbReference type="NCBI Taxonomy" id="1802408"/>
    <lineage>
        <taxon>Bacteria</taxon>
        <taxon>Candidatus Uhriibacteriota</taxon>
    </lineage>
</organism>
<dbReference type="Gene3D" id="3.30.700.10">
    <property type="entry name" value="Glycoprotein, Type 4 Pilin"/>
    <property type="match status" value="1"/>
</dbReference>
<accession>A0A1F7V9F5</accession>
<feature type="transmembrane region" description="Helical" evidence="1">
    <location>
        <begin position="12"/>
        <end position="33"/>
    </location>
</feature>
<dbReference type="PANTHER" id="PTHR30093">
    <property type="entry name" value="GENERAL SECRETION PATHWAY PROTEIN G"/>
    <property type="match status" value="1"/>
</dbReference>
<dbReference type="AlphaFoldDB" id="A0A1F7V9F5"/>
<keyword evidence="1" id="KW-1133">Transmembrane helix</keyword>
<name>A0A1F7V9F5_9BACT</name>
<dbReference type="SUPFAM" id="SSF54523">
    <property type="entry name" value="Pili subunits"/>
    <property type="match status" value="1"/>
</dbReference>
<keyword evidence="1" id="KW-0472">Membrane</keyword>
<sequence length="166" mass="17346">MDPQPKVTLVEILVVVAIIALVGMLAAVAVGSARSKERDATRLSNVRQIQSALEDYFNENNAYPEGEALPLGDSAQSACLGITGFHADCSTETATIIRVVPRTYESGLPGKVTCGNPARKAFCYSLLSEGNAYAIQFELENALPGAGLQKGVNCAVPGKMAAGACQ</sequence>